<keyword evidence="3" id="KW-0963">Cytoplasm</keyword>
<accession>A0A5P8FKM1</accession>
<dbReference type="KEGG" id="jme:EEW87_006835"/>
<evidence type="ECO:0000256" key="4">
    <source>
        <dbReference type="ARBA" id="ARBA00022723"/>
    </source>
</evidence>
<keyword evidence="4" id="KW-0479">Metal-binding</keyword>
<evidence type="ECO:0000256" key="3">
    <source>
        <dbReference type="ARBA" id="ARBA00022490"/>
    </source>
</evidence>
<keyword evidence="6" id="KW-0119">Carbohydrate metabolism</keyword>
<dbReference type="InterPro" id="IPR006543">
    <property type="entry name" value="Histidinol-phos"/>
</dbReference>
<evidence type="ECO:0000256" key="6">
    <source>
        <dbReference type="ARBA" id="ARBA00023277"/>
    </source>
</evidence>
<evidence type="ECO:0000256" key="7">
    <source>
        <dbReference type="ARBA" id="ARBA00031828"/>
    </source>
</evidence>
<dbReference type="GO" id="GO:0046872">
    <property type="term" value="F:metal ion binding"/>
    <property type="evidence" value="ECO:0007669"/>
    <property type="project" value="UniProtKB-KW"/>
</dbReference>
<reference evidence="9 10" key="1">
    <citation type="submission" date="2019-09" db="EMBL/GenBank/DDBJ databases">
        <title>Complete Genome Sequence of Janibacter melonis M714 with both human health impact and industrial applications.</title>
        <authorList>
            <person name="Jin M."/>
            <person name="Zhao Q.R."/>
        </authorList>
    </citation>
    <scope>NUCLEOTIDE SEQUENCE [LARGE SCALE GENOMIC DNA]</scope>
    <source>
        <strain evidence="9 10">M714</strain>
    </source>
</reference>
<organism evidence="9 10">
    <name type="scientific">Janibacter melonis</name>
    <dbReference type="NCBI Taxonomy" id="262209"/>
    <lineage>
        <taxon>Bacteria</taxon>
        <taxon>Bacillati</taxon>
        <taxon>Actinomycetota</taxon>
        <taxon>Actinomycetes</taxon>
        <taxon>Micrococcales</taxon>
        <taxon>Intrasporangiaceae</taxon>
        <taxon>Janibacter</taxon>
    </lineage>
</organism>
<dbReference type="SUPFAM" id="SSF56784">
    <property type="entry name" value="HAD-like"/>
    <property type="match status" value="1"/>
</dbReference>
<dbReference type="InterPro" id="IPR023214">
    <property type="entry name" value="HAD_sf"/>
</dbReference>
<dbReference type="Gene3D" id="3.40.50.1000">
    <property type="entry name" value="HAD superfamily/HAD-like"/>
    <property type="match status" value="1"/>
</dbReference>
<dbReference type="GO" id="GO:0005737">
    <property type="term" value="C:cytoplasm"/>
    <property type="evidence" value="ECO:0007669"/>
    <property type="project" value="UniProtKB-SubCell"/>
</dbReference>
<dbReference type="NCBIfam" id="TIGR01662">
    <property type="entry name" value="HAD-SF-IIIA"/>
    <property type="match status" value="1"/>
</dbReference>
<protein>
    <recommendedName>
        <fullName evidence="7">D,D-heptose 1,7-bisphosphate phosphatase</fullName>
    </recommendedName>
</protein>
<dbReference type="PANTHER" id="PTHR42891:SF1">
    <property type="entry name" value="D-GLYCERO-BETA-D-MANNO-HEPTOSE-1,7-BISPHOSPHATE 7-PHOSPHATASE"/>
    <property type="match status" value="1"/>
</dbReference>
<evidence type="ECO:0000256" key="8">
    <source>
        <dbReference type="SAM" id="MobiDB-lite"/>
    </source>
</evidence>
<dbReference type="InterPro" id="IPR036412">
    <property type="entry name" value="HAD-like_sf"/>
</dbReference>
<keyword evidence="5 9" id="KW-0378">Hydrolase</keyword>
<comment type="subcellular location">
    <subcellularLocation>
        <location evidence="1">Cytoplasm</location>
    </subcellularLocation>
</comment>
<dbReference type="Pfam" id="PF00702">
    <property type="entry name" value="Hydrolase"/>
    <property type="match status" value="1"/>
</dbReference>
<dbReference type="PANTHER" id="PTHR42891">
    <property type="entry name" value="D-GLYCERO-BETA-D-MANNO-HEPTOSE-1,7-BISPHOSPHATE 7-PHOSPHATASE"/>
    <property type="match status" value="1"/>
</dbReference>
<dbReference type="EMBL" id="CP044548">
    <property type="protein sequence ID" value="QFQ30087.2"/>
    <property type="molecule type" value="Genomic_DNA"/>
</dbReference>
<dbReference type="InterPro" id="IPR006549">
    <property type="entry name" value="HAD-SF_hydro_IIIA"/>
</dbReference>
<dbReference type="Proteomes" id="UP000271708">
    <property type="component" value="Chromosome"/>
</dbReference>
<sequence>MGPRVVRGGRRGPRRRGGDARSVTGPHPADGPPIPPAGEGAPFDLVLLDRDGTLNVQVVDDYVREPGALRLLPGAAAAVGRLRAAGCRVVVVTNQRGVSRGLMTLTDLDAVHERLEEELAARGAALDAVLSCVHAAGECGCRKPAPGLLDEAFRRAPWAARERSVLVGDSGSDLAAARAAGVPARRVGPAGAAPSLLDVVTDLLQGRDG</sequence>
<gene>
    <name evidence="9" type="ORF">EEW87_006835</name>
</gene>
<dbReference type="GO" id="GO:0005975">
    <property type="term" value="P:carbohydrate metabolic process"/>
    <property type="evidence" value="ECO:0007669"/>
    <property type="project" value="InterPro"/>
</dbReference>
<name>A0A5P8FKM1_9MICO</name>
<evidence type="ECO:0000256" key="1">
    <source>
        <dbReference type="ARBA" id="ARBA00004496"/>
    </source>
</evidence>
<comment type="similarity">
    <text evidence="2">Belongs to the GmhB family.</text>
</comment>
<dbReference type="NCBIfam" id="TIGR01656">
    <property type="entry name" value="Histidinol-ppas"/>
    <property type="match status" value="1"/>
</dbReference>
<evidence type="ECO:0000256" key="5">
    <source>
        <dbReference type="ARBA" id="ARBA00022801"/>
    </source>
</evidence>
<evidence type="ECO:0000256" key="2">
    <source>
        <dbReference type="ARBA" id="ARBA00005628"/>
    </source>
</evidence>
<evidence type="ECO:0000313" key="9">
    <source>
        <dbReference type="EMBL" id="QFQ30087.2"/>
    </source>
</evidence>
<feature type="region of interest" description="Disordered" evidence="8">
    <location>
        <begin position="1"/>
        <end position="41"/>
    </location>
</feature>
<dbReference type="InterPro" id="IPR004446">
    <property type="entry name" value="Heptose_bisP_phosphatase"/>
</dbReference>
<dbReference type="GO" id="GO:0016791">
    <property type="term" value="F:phosphatase activity"/>
    <property type="evidence" value="ECO:0007669"/>
    <property type="project" value="InterPro"/>
</dbReference>
<proteinExistence type="inferred from homology"/>
<dbReference type="AlphaFoldDB" id="A0A5P8FKM1"/>
<evidence type="ECO:0000313" key="10">
    <source>
        <dbReference type="Proteomes" id="UP000271708"/>
    </source>
</evidence>